<dbReference type="OrthoDB" id="1449790at2"/>
<dbReference type="RefSeq" id="WP_136842636.1">
    <property type="nucleotide sequence ID" value="NZ_SUPL01000003.1"/>
</dbReference>
<name>A0A4U0EWY6_9FLAO</name>
<evidence type="ECO:0000313" key="1">
    <source>
        <dbReference type="EMBL" id="TJY36476.1"/>
    </source>
</evidence>
<reference evidence="1 2" key="1">
    <citation type="submission" date="2019-04" db="EMBL/GenBank/DDBJ databases">
        <title>Lacinutrix sp. nov., isolated from marine water.</title>
        <authorList>
            <person name="Kim W."/>
        </authorList>
    </citation>
    <scope>NUCLEOTIDE SEQUENCE [LARGE SCALE GENOMIC DNA]</scope>
    <source>
        <strain evidence="1 2">CAU 1491</strain>
    </source>
</reference>
<keyword evidence="2" id="KW-1185">Reference proteome</keyword>
<evidence type="ECO:0000313" key="2">
    <source>
        <dbReference type="Proteomes" id="UP000307657"/>
    </source>
</evidence>
<organism evidence="1 2">
    <name type="scientific">Pontimicrobium aquaticum</name>
    <dbReference type="NCBI Taxonomy" id="2565367"/>
    <lineage>
        <taxon>Bacteria</taxon>
        <taxon>Pseudomonadati</taxon>
        <taxon>Bacteroidota</taxon>
        <taxon>Flavobacteriia</taxon>
        <taxon>Flavobacteriales</taxon>
        <taxon>Flavobacteriaceae</taxon>
        <taxon>Pontimicrobium</taxon>
    </lineage>
</organism>
<accession>A0A4U0EWY6</accession>
<comment type="caution">
    <text evidence="1">The sequence shown here is derived from an EMBL/GenBank/DDBJ whole genome shotgun (WGS) entry which is preliminary data.</text>
</comment>
<proteinExistence type="predicted"/>
<dbReference type="EMBL" id="SUPL01000003">
    <property type="protein sequence ID" value="TJY36476.1"/>
    <property type="molecule type" value="Genomic_DNA"/>
</dbReference>
<protein>
    <submittedName>
        <fullName evidence="1">Uncharacterized protein</fullName>
    </submittedName>
</protein>
<dbReference type="AlphaFoldDB" id="A0A4U0EWY6"/>
<gene>
    <name evidence="1" type="ORF">E5167_07390</name>
</gene>
<dbReference type="Proteomes" id="UP000307657">
    <property type="component" value="Unassembled WGS sequence"/>
</dbReference>
<sequence length="85" mass="9849">MELVLSHQEFEPLPRQKREPFVFNNEGILSSAYKEEIKNNFFQSNPKSVFGVKQRIKSFQYQYTSGVDAILKLSVFVIAMVVVFS</sequence>